<evidence type="ECO:0000256" key="1">
    <source>
        <dbReference type="SAM" id="Phobius"/>
    </source>
</evidence>
<feature type="transmembrane region" description="Helical" evidence="1">
    <location>
        <begin position="21"/>
        <end position="40"/>
    </location>
</feature>
<accession>A0A0N0BEK2</accession>
<dbReference type="EMBL" id="KQ435826">
    <property type="protein sequence ID" value="KOX71984.1"/>
    <property type="molecule type" value="Genomic_DNA"/>
</dbReference>
<protein>
    <submittedName>
        <fullName evidence="2">Uncharacterized protein</fullName>
    </submittedName>
</protein>
<dbReference type="AlphaFoldDB" id="A0A0N0BEK2"/>
<keyword evidence="1" id="KW-0812">Transmembrane</keyword>
<reference evidence="2 3" key="1">
    <citation type="submission" date="2015-07" db="EMBL/GenBank/DDBJ databases">
        <title>The genome of Melipona quadrifasciata.</title>
        <authorList>
            <person name="Pan H."/>
            <person name="Kapheim K."/>
        </authorList>
    </citation>
    <scope>NUCLEOTIDE SEQUENCE [LARGE SCALE GENOMIC DNA]</scope>
    <source>
        <strain evidence="2">0111107301</strain>
        <tissue evidence="2">Whole body</tissue>
    </source>
</reference>
<keyword evidence="1" id="KW-0472">Membrane</keyword>
<dbReference type="Proteomes" id="UP000053105">
    <property type="component" value="Unassembled WGS sequence"/>
</dbReference>
<proteinExistence type="predicted"/>
<sequence length="61" mass="7181">MYHNLEDSEDPHSLQLSLPDLVMVLVLLYMLPFVSLLYTVNRFHQAMLLCHCFVHAMIFET</sequence>
<keyword evidence="1" id="KW-1133">Transmembrane helix</keyword>
<gene>
    <name evidence="2" type="ORF">WN51_03132</name>
</gene>
<evidence type="ECO:0000313" key="3">
    <source>
        <dbReference type="Proteomes" id="UP000053105"/>
    </source>
</evidence>
<keyword evidence="3" id="KW-1185">Reference proteome</keyword>
<name>A0A0N0BEK2_9HYME</name>
<organism evidence="2 3">
    <name type="scientific">Melipona quadrifasciata</name>
    <dbReference type="NCBI Taxonomy" id="166423"/>
    <lineage>
        <taxon>Eukaryota</taxon>
        <taxon>Metazoa</taxon>
        <taxon>Ecdysozoa</taxon>
        <taxon>Arthropoda</taxon>
        <taxon>Hexapoda</taxon>
        <taxon>Insecta</taxon>
        <taxon>Pterygota</taxon>
        <taxon>Neoptera</taxon>
        <taxon>Endopterygota</taxon>
        <taxon>Hymenoptera</taxon>
        <taxon>Apocrita</taxon>
        <taxon>Aculeata</taxon>
        <taxon>Apoidea</taxon>
        <taxon>Anthophila</taxon>
        <taxon>Apidae</taxon>
        <taxon>Melipona</taxon>
    </lineage>
</organism>
<evidence type="ECO:0000313" key="2">
    <source>
        <dbReference type="EMBL" id="KOX71984.1"/>
    </source>
</evidence>